<keyword evidence="3" id="KW-1185">Reference proteome</keyword>
<evidence type="ECO:0000256" key="1">
    <source>
        <dbReference type="SAM" id="SignalP"/>
    </source>
</evidence>
<gene>
    <name evidence="2" type="ORF">EVOR1521_LOCUS18253</name>
</gene>
<evidence type="ECO:0000313" key="2">
    <source>
        <dbReference type="EMBL" id="CAJ1393374.1"/>
    </source>
</evidence>
<evidence type="ECO:0000313" key="3">
    <source>
        <dbReference type="Proteomes" id="UP001178507"/>
    </source>
</evidence>
<protein>
    <submittedName>
        <fullName evidence="2">Uncharacterized protein</fullName>
    </submittedName>
</protein>
<name>A0AA36ITS0_9DINO</name>
<sequence>MRWYNVAWLLWLPTLVESRKLTQRRAGFLYKEAADEGVDVAGQLRLKLKAKSFVNPHTTIAEVGDVRIVDFNGTCLTCGKSPYCATLNAFDKDTGPEKACTGTMTPGQKFSWTVSDKEYDLLLTMPISSLGDDLNFEVQIFSAVDASG</sequence>
<proteinExistence type="predicted"/>
<dbReference type="AlphaFoldDB" id="A0AA36ITS0"/>
<organism evidence="2 3">
    <name type="scientific">Effrenium voratum</name>
    <dbReference type="NCBI Taxonomy" id="2562239"/>
    <lineage>
        <taxon>Eukaryota</taxon>
        <taxon>Sar</taxon>
        <taxon>Alveolata</taxon>
        <taxon>Dinophyceae</taxon>
        <taxon>Suessiales</taxon>
        <taxon>Symbiodiniaceae</taxon>
        <taxon>Effrenium</taxon>
    </lineage>
</organism>
<dbReference type="EMBL" id="CAUJNA010002554">
    <property type="protein sequence ID" value="CAJ1393374.1"/>
    <property type="molecule type" value="Genomic_DNA"/>
</dbReference>
<comment type="caution">
    <text evidence="2">The sequence shown here is derived from an EMBL/GenBank/DDBJ whole genome shotgun (WGS) entry which is preliminary data.</text>
</comment>
<keyword evidence="1" id="KW-0732">Signal</keyword>
<feature type="chain" id="PRO_5041269696" evidence="1">
    <location>
        <begin position="19"/>
        <end position="148"/>
    </location>
</feature>
<feature type="signal peptide" evidence="1">
    <location>
        <begin position="1"/>
        <end position="18"/>
    </location>
</feature>
<dbReference type="Proteomes" id="UP001178507">
    <property type="component" value="Unassembled WGS sequence"/>
</dbReference>
<accession>A0AA36ITS0</accession>
<reference evidence="2" key="1">
    <citation type="submission" date="2023-08" db="EMBL/GenBank/DDBJ databases">
        <authorList>
            <person name="Chen Y."/>
            <person name="Shah S."/>
            <person name="Dougan E. K."/>
            <person name="Thang M."/>
            <person name="Chan C."/>
        </authorList>
    </citation>
    <scope>NUCLEOTIDE SEQUENCE</scope>
</reference>
<feature type="non-terminal residue" evidence="2">
    <location>
        <position position="1"/>
    </location>
</feature>